<dbReference type="Proteomes" id="UP000077623">
    <property type="component" value="Unassembled WGS sequence"/>
</dbReference>
<keyword evidence="1" id="KW-0472">Membrane</keyword>
<feature type="transmembrane region" description="Helical" evidence="1">
    <location>
        <begin position="14"/>
        <end position="36"/>
    </location>
</feature>
<sequence length="200" mass="22578">MIFAFNLNMAIKQIAILGTTTTVVGGSLATGSYLLLRDNSIRKQILNENKKILDIAETNNTLWEIKLSAYTREEKRNNDLSLTTDDIKNLKEWCTKTLANTFNNKDDKSFKSAQVLCTVPTNKEKLLKDNKTIATSAHWANKLSAYKQPNEQTLIPAISKDTAKAKDIEDWCAFAINDEYTKDTENNYSLTLKWCTVQGS</sequence>
<proteinExistence type="predicted"/>
<organism evidence="2 3">
    <name type="scientific">Candidatus Mycoplasma haematobovis</name>
    <dbReference type="NCBI Taxonomy" id="432608"/>
    <lineage>
        <taxon>Bacteria</taxon>
        <taxon>Bacillati</taxon>
        <taxon>Mycoplasmatota</taxon>
        <taxon>Mollicutes</taxon>
        <taxon>Mycoplasmataceae</taxon>
        <taxon>Mycoplasma</taxon>
    </lineage>
</organism>
<evidence type="ECO:0000256" key="1">
    <source>
        <dbReference type="SAM" id="Phobius"/>
    </source>
</evidence>
<dbReference type="EMBL" id="LWUJ01000010">
    <property type="protein sequence ID" value="OAL10458.1"/>
    <property type="molecule type" value="Genomic_DNA"/>
</dbReference>
<evidence type="ECO:0000313" key="2">
    <source>
        <dbReference type="EMBL" id="OAL10458.1"/>
    </source>
</evidence>
<name>A0A1A9QDX7_9MOLU</name>
<reference evidence="3" key="1">
    <citation type="submission" date="2016-04" db="EMBL/GenBank/DDBJ databases">
        <authorList>
            <person name="Quiroz-Castaneda R.E."/>
            <person name="Martinez-Ocampo F."/>
        </authorList>
    </citation>
    <scope>NUCLEOTIDE SEQUENCE [LARGE SCALE GENOMIC DNA]</scope>
    <source>
        <strain evidence="3">INIFAP01</strain>
    </source>
</reference>
<evidence type="ECO:0000313" key="3">
    <source>
        <dbReference type="Proteomes" id="UP000077623"/>
    </source>
</evidence>
<accession>A0A1A9QDX7</accession>
<gene>
    <name evidence="2" type="ORF">A6V39_00140</name>
</gene>
<keyword evidence="1" id="KW-1133">Transmembrane helix</keyword>
<keyword evidence="3" id="KW-1185">Reference proteome</keyword>
<dbReference type="AlphaFoldDB" id="A0A1A9QDX7"/>
<keyword evidence="1" id="KW-0812">Transmembrane</keyword>
<comment type="caution">
    <text evidence="2">The sequence shown here is derived from an EMBL/GenBank/DDBJ whole genome shotgun (WGS) entry which is preliminary data.</text>
</comment>
<dbReference type="STRING" id="432608.A6V39_00140"/>
<protein>
    <submittedName>
        <fullName evidence="2">Uncharacterized protein</fullName>
    </submittedName>
</protein>